<evidence type="ECO:0000256" key="1">
    <source>
        <dbReference type="SAM" id="MobiDB-lite"/>
    </source>
</evidence>
<evidence type="ECO:0000259" key="2">
    <source>
        <dbReference type="Pfam" id="PF08281"/>
    </source>
</evidence>
<dbReference type="Gene3D" id="1.10.10.10">
    <property type="entry name" value="Winged helix-like DNA-binding domain superfamily/Winged helix DNA-binding domain"/>
    <property type="match status" value="1"/>
</dbReference>
<dbReference type="SUPFAM" id="SSF88659">
    <property type="entry name" value="Sigma3 and sigma4 domains of RNA polymerase sigma factors"/>
    <property type="match status" value="1"/>
</dbReference>
<dbReference type="GO" id="GO:0006352">
    <property type="term" value="P:DNA-templated transcription initiation"/>
    <property type="evidence" value="ECO:0007669"/>
    <property type="project" value="InterPro"/>
</dbReference>
<organism evidence="3 4">
    <name type="scientific">Halorientalis persicus</name>
    <dbReference type="NCBI Taxonomy" id="1367881"/>
    <lineage>
        <taxon>Archaea</taxon>
        <taxon>Methanobacteriati</taxon>
        <taxon>Methanobacteriota</taxon>
        <taxon>Stenosarchaea group</taxon>
        <taxon>Halobacteria</taxon>
        <taxon>Halobacteriales</taxon>
        <taxon>Haloarculaceae</taxon>
        <taxon>Halorientalis</taxon>
    </lineage>
</organism>
<keyword evidence="4" id="KW-1185">Reference proteome</keyword>
<evidence type="ECO:0000313" key="4">
    <source>
        <dbReference type="Proteomes" id="UP000198775"/>
    </source>
</evidence>
<name>A0A1H8PDM6_9EURY</name>
<dbReference type="InterPro" id="IPR036388">
    <property type="entry name" value="WH-like_DNA-bd_sf"/>
</dbReference>
<dbReference type="EMBL" id="FOCX01000012">
    <property type="protein sequence ID" value="SEO40109.1"/>
    <property type="molecule type" value="Genomic_DNA"/>
</dbReference>
<protein>
    <submittedName>
        <fullName evidence="3">Sigma-70, region 4</fullName>
    </submittedName>
</protein>
<proteinExistence type="predicted"/>
<gene>
    <name evidence="3" type="ORF">SAMN05216388_101219</name>
</gene>
<dbReference type="GO" id="GO:0016987">
    <property type="term" value="F:sigma factor activity"/>
    <property type="evidence" value="ECO:0007669"/>
    <property type="project" value="InterPro"/>
</dbReference>
<dbReference type="OrthoDB" id="331507at2157"/>
<reference evidence="4" key="1">
    <citation type="submission" date="2016-10" db="EMBL/GenBank/DDBJ databases">
        <authorList>
            <person name="Varghese N."/>
            <person name="Submissions S."/>
        </authorList>
    </citation>
    <scope>NUCLEOTIDE SEQUENCE [LARGE SCALE GENOMIC DNA]</scope>
    <source>
        <strain evidence="4">IBRC-M 10043</strain>
    </source>
</reference>
<dbReference type="Pfam" id="PF08281">
    <property type="entry name" value="Sigma70_r4_2"/>
    <property type="match status" value="1"/>
</dbReference>
<accession>A0A1H8PDM6</accession>
<feature type="region of interest" description="Disordered" evidence="1">
    <location>
        <begin position="1"/>
        <end position="34"/>
    </location>
</feature>
<feature type="compositionally biased region" description="Basic and acidic residues" evidence="1">
    <location>
        <begin position="12"/>
        <end position="31"/>
    </location>
</feature>
<feature type="domain" description="RNA polymerase sigma factor 70 region 4 type 2" evidence="2">
    <location>
        <begin position="123"/>
        <end position="160"/>
    </location>
</feature>
<evidence type="ECO:0000313" key="3">
    <source>
        <dbReference type="EMBL" id="SEO40109.1"/>
    </source>
</evidence>
<sequence length="185" mass="20823">MSAIQDLPTYDITDRNDYPPIIHPRDGRDLADSEEPEPTFIYIGEYAGKAAYFNPLRQSIMLGEVHGAAFTEDAYLEAPKAESLEDHIRNLIDTAQEENVEFALSKQALGLLYGDLLARGEWLPEKQAKVYLLRRVFDIERQRTATVLGISPSTVDSHLRSVTPKVEAARNLTEALHDLEDLVKD</sequence>
<dbReference type="GO" id="GO:0003677">
    <property type="term" value="F:DNA binding"/>
    <property type="evidence" value="ECO:0007669"/>
    <property type="project" value="InterPro"/>
</dbReference>
<dbReference type="InterPro" id="IPR013249">
    <property type="entry name" value="RNA_pol_sigma70_r4_t2"/>
</dbReference>
<dbReference type="RefSeq" id="WP_092660916.1">
    <property type="nucleotide sequence ID" value="NZ_FOCX01000012.1"/>
</dbReference>
<dbReference type="AlphaFoldDB" id="A0A1H8PDM6"/>
<dbReference type="InterPro" id="IPR013324">
    <property type="entry name" value="RNA_pol_sigma_r3/r4-like"/>
</dbReference>
<dbReference type="Proteomes" id="UP000198775">
    <property type="component" value="Unassembled WGS sequence"/>
</dbReference>